<dbReference type="AlphaFoldDB" id="A0A8I6WP18"/>
<feature type="domain" description="Protein kinase" evidence="12">
    <location>
        <begin position="65"/>
        <end position="242"/>
    </location>
</feature>
<organism evidence="13 14">
    <name type="scientific">Hordeum vulgare subsp. vulgare</name>
    <name type="common">Domesticated barley</name>
    <dbReference type="NCBI Taxonomy" id="112509"/>
    <lineage>
        <taxon>Eukaryota</taxon>
        <taxon>Viridiplantae</taxon>
        <taxon>Streptophyta</taxon>
        <taxon>Embryophyta</taxon>
        <taxon>Tracheophyta</taxon>
        <taxon>Spermatophyta</taxon>
        <taxon>Magnoliopsida</taxon>
        <taxon>Liliopsida</taxon>
        <taxon>Poales</taxon>
        <taxon>Poaceae</taxon>
        <taxon>BOP clade</taxon>
        <taxon>Pooideae</taxon>
        <taxon>Triticodae</taxon>
        <taxon>Triticeae</taxon>
        <taxon>Hordeinae</taxon>
        <taxon>Hordeum</taxon>
    </lineage>
</organism>
<evidence type="ECO:0000256" key="11">
    <source>
        <dbReference type="SAM" id="Phobius"/>
    </source>
</evidence>
<keyword evidence="4 9" id="KW-0547">Nucleotide-binding</keyword>
<accession>A0A8I6WP18</accession>
<dbReference type="PANTHER" id="PTHR47989">
    <property type="entry name" value="OS01G0750732 PROTEIN"/>
    <property type="match status" value="1"/>
</dbReference>
<dbReference type="InterPro" id="IPR008271">
    <property type="entry name" value="Ser/Thr_kinase_AS"/>
</dbReference>
<dbReference type="InterPro" id="IPR011009">
    <property type="entry name" value="Kinase-like_dom_sf"/>
</dbReference>
<proteinExistence type="inferred from homology"/>
<dbReference type="SMART" id="SM00220">
    <property type="entry name" value="S_TKc"/>
    <property type="match status" value="1"/>
</dbReference>
<dbReference type="FunFam" id="3.30.200.20:FF:000015">
    <property type="entry name" value="Somatic embryogenesis receptor kinase 1"/>
    <property type="match status" value="1"/>
</dbReference>
<dbReference type="PROSITE" id="PS00107">
    <property type="entry name" value="PROTEIN_KINASE_ATP"/>
    <property type="match status" value="1"/>
</dbReference>
<keyword evidence="3" id="KW-0808">Transferase</keyword>
<reference evidence="13" key="2">
    <citation type="submission" date="2020-10" db="EMBL/GenBank/DDBJ databases">
        <authorList>
            <person name="Scholz U."/>
            <person name="Mascher M."/>
            <person name="Fiebig A."/>
        </authorList>
    </citation>
    <scope>NUCLEOTIDE SEQUENCE [LARGE SCALE GENOMIC DNA]</scope>
    <source>
        <strain evidence="13">cv. Morex</strain>
    </source>
</reference>
<dbReference type="Gene3D" id="3.30.200.20">
    <property type="entry name" value="Phosphorylase Kinase, domain 1"/>
    <property type="match status" value="1"/>
</dbReference>
<comment type="similarity">
    <text evidence="10">Belongs to the protein kinase superfamily.</text>
</comment>
<evidence type="ECO:0000259" key="12">
    <source>
        <dbReference type="PROSITE" id="PS50011"/>
    </source>
</evidence>
<evidence type="ECO:0000313" key="13">
    <source>
        <dbReference type="EnsemblPlants" id="HORVU.MOREX.r3.1HG0006840.1"/>
    </source>
</evidence>
<dbReference type="PROSITE" id="PS00108">
    <property type="entry name" value="PROTEIN_KINASE_ST"/>
    <property type="match status" value="1"/>
</dbReference>
<keyword evidence="6 9" id="KW-0067">ATP-binding</keyword>
<dbReference type="FunFam" id="1.10.510.10:FF:001023">
    <property type="entry name" value="Os07g0541700 protein"/>
    <property type="match status" value="1"/>
</dbReference>
<name>A0A8I6WP18_HORVV</name>
<dbReference type="Gene3D" id="1.10.510.10">
    <property type="entry name" value="Transferase(Phosphotransferase) domain 1"/>
    <property type="match status" value="1"/>
</dbReference>
<keyword evidence="2 10" id="KW-0723">Serine/threonine-protein kinase</keyword>
<dbReference type="PANTHER" id="PTHR47989:SF62">
    <property type="entry name" value="OS05G0423500 PROTEIN"/>
    <property type="match status" value="1"/>
</dbReference>
<comment type="catalytic activity">
    <reaction evidence="7">
        <text>L-threonyl-[protein] + ATP = O-phospho-L-threonyl-[protein] + ADP + H(+)</text>
        <dbReference type="Rhea" id="RHEA:46608"/>
        <dbReference type="Rhea" id="RHEA-COMP:11060"/>
        <dbReference type="Rhea" id="RHEA-COMP:11605"/>
        <dbReference type="ChEBI" id="CHEBI:15378"/>
        <dbReference type="ChEBI" id="CHEBI:30013"/>
        <dbReference type="ChEBI" id="CHEBI:30616"/>
        <dbReference type="ChEBI" id="CHEBI:61977"/>
        <dbReference type="ChEBI" id="CHEBI:456216"/>
        <dbReference type="EC" id="2.7.11.1"/>
    </reaction>
</comment>
<dbReference type="Pfam" id="PF00069">
    <property type="entry name" value="Pkinase"/>
    <property type="match status" value="1"/>
</dbReference>
<sequence>MTPSLGVLLGSIGGAIALLVLICVLVLRRMRHRRGNVRGEHHESLALGHRRQFSSLDLETATGNFSEENVIGVGSFAKVYKGILPGPDNKAVAVKRLLKILNDGAFRREAELISAAVHRNVLSLIGYCVTETEQLLVYPFMESLSLSSRLKRLKQNELALDWPIRMQIAVDVARGLEYLHDICISWIIHRDIKSANVLLDENLEAVIGDFGLAKLMEAKEEVTKVRGTHGYIAPEYLQTSKA</sequence>
<dbReference type="Gramene" id="HORVU.MOREX.r3.1HG0006840.1">
    <property type="protein sequence ID" value="HORVU.MOREX.r3.1HG0006840.1"/>
    <property type="gene ID" value="HORVU.MOREX.r3.1HG0006840"/>
</dbReference>
<evidence type="ECO:0000256" key="9">
    <source>
        <dbReference type="PROSITE-ProRule" id="PRU10141"/>
    </source>
</evidence>
<feature type="binding site" evidence="9">
    <location>
        <position position="95"/>
    </location>
    <ligand>
        <name>ATP</name>
        <dbReference type="ChEBI" id="CHEBI:30616"/>
    </ligand>
</feature>
<feature type="transmembrane region" description="Helical" evidence="11">
    <location>
        <begin position="6"/>
        <end position="27"/>
    </location>
</feature>
<protein>
    <recommendedName>
        <fullName evidence="1">non-specific serine/threonine protein kinase</fullName>
        <ecNumber evidence="1">2.7.11.1</ecNumber>
    </recommendedName>
</protein>
<keyword evidence="14" id="KW-1185">Reference proteome</keyword>
<dbReference type="SMR" id="A0A8I6WP18"/>
<evidence type="ECO:0000256" key="3">
    <source>
        <dbReference type="ARBA" id="ARBA00022679"/>
    </source>
</evidence>
<dbReference type="InterPro" id="IPR000719">
    <property type="entry name" value="Prot_kinase_dom"/>
</dbReference>
<evidence type="ECO:0000256" key="5">
    <source>
        <dbReference type="ARBA" id="ARBA00022777"/>
    </source>
</evidence>
<keyword evidence="11" id="KW-0472">Membrane</keyword>
<comment type="catalytic activity">
    <reaction evidence="8">
        <text>L-seryl-[protein] + ATP = O-phospho-L-seryl-[protein] + ADP + H(+)</text>
        <dbReference type="Rhea" id="RHEA:17989"/>
        <dbReference type="Rhea" id="RHEA-COMP:9863"/>
        <dbReference type="Rhea" id="RHEA-COMP:11604"/>
        <dbReference type="ChEBI" id="CHEBI:15378"/>
        <dbReference type="ChEBI" id="CHEBI:29999"/>
        <dbReference type="ChEBI" id="CHEBI:30616"/>
        <dbReference type="ChEBI" id="CHEBI:83421"/>
        <dbReference type="ChEBI" id="CHEBI:456216"/>
        <dbReference type="EC" id="2.7.11.1"/>
    </reaction>
</comment>
<evidence type="ECO:0000256" key="7">
    <source>
        <dbReference type="ARBA" id="ARBA00047899"/>
    </source>
</evidence>
<dbReference type="PROSITE" id="PS50011">
    <property type="entry name" value="PROTEIN_KINASE_DOM"/>
    <property type="match status" value="1"/>
</dbReference>
<keyword evidence="11" id="KW-1133">Transmembrane helix</keyword>
<keyword evidence="5" id="KW-0418">Kinase</keyword>
<dbReference type="GO" id="GO:0004674">
    <property type="term" value="F:protein serine/threonine kinase activity"/>
    <property type="evidence" value="ECO:0007669"/>
    <property type="project" value="UniProtKB-KW"/>
</dbReference>
<evidence type="ECO:0000256" key="4">
    <source>
        <dbReference type="ARBA" id="ARBA00022741"/>
    </source>
</evidence>
<evidence type="ECO:0000256" key="6">
    <source>
        <dbReference type="ARBA" id="ARBA00022840"/>
    </source>
</evidence>
<dbReference type="GO" id="GO:0005524">
    <property type="term" value="F:ATP binding"/>
    <property type="evidence" value="ECO:0007669"/>
    <property type="project" value="UniProtKB-UniRule"/>
</dbReference>
<dbReference type="SUPFAM" id="SSF56112">
    <property type="entry name" value="Protein kinase-like (PK-like)"/>
    <property type="match status" value="1"/>
</dbReference>
<dbReference type="InterPro" id="IPR017441">
    <property type="entry name" value="Protein_kinase_ATP_BS"/>
</dbReference>
<dbReference type="EnsemblPlants" id="HORVU.MOREX.r3.1HG0006840.1">
    <property type="protein sequence ID" value="HORVU.MOREX.r3.1HG0006840.1"/>
    <property type="gene ID" value="HORVU.MOREX.r3.1HG0006840"/>
</dbReference>
<evidence type="ECO:0000256" key="10">
    <source>
        <dbReference type="RuleBase" id="RU000304"/>
    </source>
</evidence>
<evidence type="ECO:0000256" key="2">
    <source>
        <dbReference type="ARBA" id="ARBA00022527"/>
    </source>
</evidence>
<dbReference type="Proteomes" id="UP000011116">
    <property type="component" value="Chromosome 1H"/>
</dbReference>
<evidence type="ECO:0000256" key="8">
    <source>
        <dbReference type="ARBA" id="ARBA00048679"/>
    </source>
</evidence>
<reference evidence="13" key="3">
    <citation type="submission" date="2022-01" db="UniProtKB">
        <authorList>
            <consortium name="EnsemblPlants"/>
        </authorList>
    </citation>
    <scope>IDENTIFICATION</scope>
    <source>
        <strain evidence="13">subsp. vulgare</strain>
    </source>
</reference>
<dbReference type="EC" id="2.7.11.1" evidence="1"/>
<evidence type="ECO:0000313" key="14">
    <source>
        <dbReference type="Proteomes" id="UP000011116"/>
    </source>
</evidence>
<reference evidence="14" key="1">
    <citation type="journal article" date="2012" name="Nature">
        <title>A physical, genetic and functional sequence assembly of the barley genome.</title>
        <authorList>
            <consortium name="The International Barley Genome Sequencing Consortium"/>
            <person name="Mayer K.F."/>
            <person name="Waugh R."/>
            <person name="Brown J.W."/>
            <person name="Schulman A."/>
            <person name="Langridge P."/>
            <person name="Platzer M."/>
            <person name="Fincher G.B."/>
            <person name="Muehlbauer G.J."/>
            <person name="Sato K."/>
            <person name="Close T.J."/>
            <person name="Wise R.P."/>
            <person name="Stein N."/>
        </authorList>
    </citation>
    <scope>NUCLEOTIDE SEQUENCE [LARGE SCALE GENOMIC DNA]</scope>
    <source>
        <strain evidence="14">cv. Morex</strain>
    </source>
</reference>
<evidence type="ECO:0000256" key="1">
    <source>
        <dbReference type="ARBA" id="ARBA00012513"/>
    </source>
</evidence>
<keyword evidence="11" id="KW-0812">Transmembrane</keyword>